<proteinExistence type="inferred from homology"/>
<dbReference type="InterPro" id="IPR013780">
    <property type="entry name" value="Glyco_hydro_b"/>
</dbReference>
<comment type="function">
    <text evidence="8">Catalyzes the first committed step in the biosynthesis of complex N-glycans. It controls conversion of high mannose to complex N-glycans; the final hydrolytic step in the N-glycan maturation pathway.</text>
</comment>
<dbReference type="InterPro" id="IPR037094">
    <property type="entry name" value="Glyco_hydro_38_cen_sf"/>
</dbReference>
<comment type="catalytic activity">
    <reaction evidence="11">
        <text>N(4)-{beta-D-GlcNAc-(1-&gt;2)-alpha-D-Man-(1-&gt;3)-[alpha-D-Man-(1-&gt;3)-[alpha-D-Man-(1-&gt;6)]-alpha-D-Man-(1-&gt;6)]-beta-D-Man-(1-&gt;4)-beta-D-GlcNAc-(1-&gt;4)-beta-D-GlcNAc}-L-asparaginyl-[protein] + 2 H2O = 2 alpha-D-mannopyranose + an N(4)-{beta-D-GlcNAc-(1-&gt;2)-alpha-D-Man-(1-&gt;3)-[alpha-D-Man-(1-&gt;6)]-beta-D-Man-(1-&gt;4)-beta-D-GlcNAc-(1-&gt;4)-beta-D-GlcNAc}-L-asparaginyl-[protein]</text>
        <dbReference type="Rhea" id="RHEA:56052"/>
        <dbReference type="Rhea" id="RHEA-COMP:14368"/>
        <dbReference type="Rhea" id="RHEA-COMP:14369"/>
        <dbReference type="ChEBI" id="CHEBI:15377"/>
        <dbReference type="ChEBI" id="CHEBI:28729"/>
        <dbReference type="ChEBI" id="CHEBI:60615"/>
        <dbReference type="ChEBI" id="CHEBI:60625"/>
        <dbReference type="EC" id="3.2.1.114"/>
    </reaction>
</comment>
<feature type="compositionally biased region" description="Basic and acidic residues" evidence="12">
    <location>
        <begin position="796"/>
        <end position="826"/>
    </location>
</feature>
<feature type="compositionally biased region" description="Basic and acidic residues" evidence="12">
    <location>
        <begin position="773"/>
        <end position="784"/>
    </location>
</feature>
<evidence type="ECO:0000256" key="2">
    <source>
        <dbReference type="ARBA" id="ARBA00009792"/>
    </source>
</evidence>
<dbReference type="Gene3D" id="2.70.98.30">
    <property type="entry name" value="Golgi alpha-mannosidase II, domain 4"/>
    <property type="match status" value="1"/>
</dbReference>
<dbReference type="Gene3D" id="2.60.40.1180">
    <property type="entry name" value="Golgi alpha-mannosidase II"/>
    <property type="match status" value="1"/>
</dbReference>
<evidence type="ECO:0000313" key="15">
    <source>
        <dbReference type="EMBL" id="CAD7227529.1"/>
    </source>
</evidence>
<dbReference type="GO" id="GO:0046872">
    <property type="term" value="F:metal ion binding"/>
    <property type="evidence" value="ECO:0007669"/>
    <property type="project" value="UniProtKB-KW"/>
</dbReference>
<dbReference type="EC" id="3.2.1.114" evidence="9"/>
<dbReference type="Pfam" id="PF09261">
    <property type="entry name" value="Alpha-mann_mid"/>
    <property type="match status" value="1"/>
</dbReference>
<dbReference type="FunFam" id="1.20.1270.50:FF:000001">
    <property type="entry name" value="Alpha-mannosidase"/>
    <property type="match status" value="1"/>
</dbReference>
<dbReference type="SMART" id="SM00872">
    <property type="entry name" value="Alpha-mann_mid"/>
    <property type="match status" value="1"/>
</dbReference>
<evidence type="ECO:0000256" key="3">
    <source>
        <dbReference type="ARBA" id="ARBA00011748"/>
    </source>
</evidence>
<dbReference type="Gene3D" id="1.20.1270.50">
    <property type="entry name" value="Glycoside hydrolase family 38, central domain"/>
    <property type="match status" value="1"/>
</dbReference>
<dbReference type="GO" id="GO:0006013">
    <property type="term" value="P:mannose metabolic process"/>
    <property type="evidence" value="ECO:0007669"/>
    <property type="project" value="InterPro"/>
</dbReference>
<dbReference type="InterPro" id="IPR027291">
    <property type="entry name" value="Glyco_hydro_38_N_sf"/>
</dbReference>
<comment type="subunit">
    <text evidence="3">Homodimer; disulfide-linked.</text>
</comment>
<gene>
    <name evidence="15" type="ORF">CTOB1V02_LOCUS5433</name>
</gene>
<dbReference type="SUPFAM" id="SSF74650">
    <property type="entry name" value="Galactose mutarotase-like"/>
    <property type="match status" value="1"/>
</dbReference>
<dbReference type="PANTHER" id="PTHR11607">
    <property type="entry name" value="ALPHA-MANNOSIDASE"/>
    <property type="match status" value="1"/>
</dbReference>
<dbReference type="InterPro" id="IPR015341">
    <property type="entry name" value="Glyco_hydro_38_cen"/>
</dbReference>
<dbReference type="GO" id="GO:0006491">
    <property type="term" value="P:N-glycan processing"/>
    <property type="evidence" value="ECO:0007669"/>
    <property type="project" value="TreeGrafter"/>
</dbReference>
<dbReference type="CDD" id="cd10809">
    <property type="entry name" value="GH38N_AMII_GMII_SfManIII_like"/>
    <property type="match status" value="1"/>
</dbReference>
<dbReference type="OrthoDB" id="10261055at2759"/>
<dbReference type="InterPro" id="IPR011013">
    <property type="entry name" value="Gal_mutarotase_sf_dom"/>
</dbReference>
<keyword evidence="6" id="KW-0862">Zinc</keyword>
<accession>A0A7R8W9L9</accession>
<dbReference type="PANTHER" id="PTHR11607:SF3">
    <property type="entry name" value="LYSOSOMAL ALPHA-MANNOSIDASE"/>
    <property type="match status" value="1"/>
</dbReference>
<dbReference type="InterPro" id="IPR028995">
    <property type="entry name" value="Glyco_hydro_57/38_cen_sf"/>
</dbReference>
<evidence type="ECO:0000256" key="11">
    <source>
        <dbReference type="ARBA" id="ARBA00093232"/>
    </source>
</evidence>
<keyword evidence="13" id="KW-0812">Transmembrane</keyword>
<dbReference type="Gene3D" id="3.20.110.10">
    <property type="entry name" value="Glycoside hydrolase 38, N terminal domain"/>
    <property type="match status" value="1"/>
</dbReference>
<evidence type="ECO:0000256" key="6">
    <source>
        <dbReference type="ARBA" id="ARBA00022833"/>
    </source>
</evidence>
<feature type="compositionally biased region" description="Basic and acidic residues" evidence="12">
    <location>
        <begin position="747"/>
        <end position="763"/>
    </location>
</feature>
<dbReference type="GO" id="GO:0000139">
    <property type="term" value="C:Golgi membrane"/>
    <property type="evidence" value="ECO:0007669"/>
    <property type="project" value="TreeGrafter"/>
</dbReference>
<keyword evidence="13" id="KW-0472">Membrane</keyword>
<dbReference type="GO" id="GO:0004572">
    <property type="term" value="F:mannosyl-oligosaccharide 1,3-1,6-alpha-mannosidase activity"/>
    <property type="evidence" value="ECO:0007669"/>
    <property type="project" value="UniProtKB-EC"/>
</dbReference>
<evidence type="ECO:0000256" key="1">
    <source>
        <dbReference type="ARBA" id="ARBA00001947"/>
    </source>
</evidence>
<dbReference type="InterPro" id="IPR000602">
    <property type="entry name" value="Glyco_hydro_38_N"/>
</dbReference>
<evidence type="ECO:0000256" key="5">
    <source>
        <dbReference type="ARBA" id="ARBA00022801"/>
    </source>
</evidence>
<evidence type="ECO:0000256" key="10">
    <source>
        <dbReference type="ARBA" id="ARBA00083602"/>
    </source>
</evidence>
<reference evidence="15" key="1">
    <citation type="submission" date="2020-11" db="EMBL/GenBank/DDBJ databases">
        <authorList>
            <person name="Tran Van P."/>
        </authorList>
    </citation>
    <scope>NUCLEOTIDE SEQUENCE</scope>
</reference>
<organism evidence="15">
    <name type="scientific">Cyprideis torosa</name>
    <dbReference type="NCBI Taxonomy" id="163714"/>
    <lineage>
        <taxon>Eukaryota</taxon>
        <taxon>Metazoa</taxon>
        <taxon>Ecdysozoa</taxon>
        <taxon>Arthropoda</taxon>
        <taxon>Crustacea</taxon>
        <taxon>Oligostraca</taxon>
        <taxon>Ostracoda</taxon>
        <taxon>Podocopa</taxon>
        <taxon>Podocopida</taxon>
        <taxon>Cytherocopina</taxon>
        <taxon>Cytheroidea</taxon>
        <taxon>Cytherideidae</taxon>
        <taxon>Cyprideis</taxon>
    </lineage>
</organism>
<feature type="transmembrane region" description="Helical" evidence="13">
    <location>
        <begin position="15"/>
        <end position="36"/>
    </location>
</feature>
<sequence length="1048" mass="118496">MFRRRLLSLGRRPKVKAIVGCVFLFLGIVLVLQYLLPRQDEFQVHQDESGSFQRTKLVIERIRNSLLQTHRQHQEKSHHNEPDLGEPLPQVPPPSLDKRPKNDSTYVIHKDPTSALGGKASSPQTCQAIVSRDPWTTDIRMLDLYHDADFVDEDGGAWKQGWNVQADPSMFSASKKLKVFVIPHSHNDPGWIKTVEEYFETQTRHILDNAVDFLSANPDMRFIWAEMSYLSMWWDSATSSQREQMKQLVQGGRLELVTGGWVMPDEANSHVWSVVSQYVTGHEFIKENFGSSVRPRSGWSIDPFGYSSTLPYVLKGIGLNATLIQRAHYVVKRELARNKKLEFYWTQSWESQTASNVHAASATGPSSLLTHLMPFYSYDVPHTCGPDPAICCQFDFARMRGISSLSCPWHRPPQQINARNIGERATLLLDQYRKKATLYGNNVLLIPLGDDFRYQTANEWTAQFENYQAIFDYWKRNPELNVEGRFSSLSEYFDALVESDKTFPSLSGDFFTYADIHESYWSGYFTSRPFFKRLDRVLIGYLRSAEILLSLTLTQMSKRGIVVSSTEDAAVPPWTKEVQALVRQGQQSLGLFQHHDGVTGTSKTYVMEDYGKKLGSAVTGLQQVIQLCTSFLLSPSRFSDPASIPASPPFLVDDPRPSFHSLESHTRITISTGSPAPIVLFNPLTFPRQEVLTIRIFTSNVLVRQMGASSGFIPSQISPVLNDDGTFLEGTYDLSFLAHVPALEEPEYPKSRNERRKEEPEHVKKLKIRNKRRKEESEQAEKGRAGTCEEIENPEQAEKGRTGTSGERKSRNERRKEESEQAEKGRAGTSFSTYVVLTATTEQEGRAQFPKISVLSSLSNPRRGAMWPAGLPPDLPPEELGSSFSLGNSKFTVMFKDGSPVLYRSQSLKEEQPLNIEFSSYAGGKSHSDPSGAYLFIPSGPSKPFHRGLTDWSYVLMRGPLVSQFIKTSVSIRGFLQQTFTVYESPGLDGLSLEIENQVDVTGQRDFELAMDVVAKDIRHGETFFTSLNGFQVQTVSVRFSNWRIRRL</sequence>
<dbReference type="InterPro" id="IPR050843">
    <property type="entry name" value="Glycosyl_Hydrlase_38"/>
</dbReference>
<evidence type="ECO:0000256" key="12">
    <source>
        <dbReference type="SAM" id="MobiDB-lite"/>
    </source>
</evidence>
<evidence type="ECO:0000259" key="14">
    <source>
        <dbReference type="SMART" id="SM00872"/>
    </source>
</evidence>
<evidence type="ECO:0000256" key="9">
    <source>
        <dbReference type="ARBA" id="ARBA00066412"/>
    </source>
</evidence>
<dbReference type="GO" id="GO:0030246">
    <property type="term" value="F:carbohydrate binding"/>
    <property type="evidence" value="ECO:0007669"/>
    <property type="project" value="InterPro"/>
</dbReference>
<evidence type="ECO:0000256" key="13">
    <source>
        <dbReference type="SAM" id="Phobius"/>
    </source>
</evidence>
<keyword evidence="7" id="KW-0326">Glycosidase</keyword>
<feature type="region of interest" description="Disordered" evidence="12">
    <location>
        <begin position="747"/>
        <end position="827"/>
    </location>
</feature>
<dbReference type="SUPFAM" id="SSF88713">
    <property type="entry name" value="Glycoside hydrolase/deacetylase"/>
    <property type="match status" value="1"/>
</dbReference>
<evidence type="ECO:0000256" key="4">
    <source>
        <dbReference type="ARBA" id="ARBA00022723"/>
    </source>
</evidence>
<dbReference type="AlphaFoldDB" id="A0A7R8W9L9"/>
<keyword evidence="5" id="KW-0378">Hydrolase</keyword>
<dbReference type="SUPFAM" id="SSF88688">
    <property type="entry name" value="Families 57/38 glycoside transferase middle domain"/>
    <property type="match status" value="1"/>
</dbReference>
<comment type="cofactor">
    <cofactor evidence="1">
        <name>Zn(2+)</name>
        <dbReference type="ChEBI" id="CHEBI:29105"/>
    </cofactor>
</comment>
<dbReference type="Pfam" id="PF01074">
    <property type="entry name" value="Glyco_hydro_38N"/>
    <property type="match status" value="1"/>
</dbReference>
<evidence type="ECO:0000256" key="8">
    <source>
        <dbReference type="ARBA" id="ARBA00059516"/>
    </source>
</evidence>
<dbReference type="FunFam" id="3.20.110.10:FF:000010">
    <property type="entry name" value="Alpha-mannosidase"/>
    <property type="match status" value="1"/>
</dbReference>
<keyword evidence="4" id="KW-0479">Metal-binding</keyword>
<feature type="compositionally biased region" description="Basic and acidic residues" evidence="12">
    <location>
        <begin position="72"/>
        <end position="82"/>
    </location>
</feature>
<keyword evidence="13" id="KW-1133">Transmembrane helix</keyword>
<dbReference type="InterPro" id="IPR011330">
    <property type="entry name" value="Glyco_hydro/deAcase_b/a-brl"/>
</dbReference>
<feature type="domain" description="Glycoside hydrolase family 38 central" evidence="14">
    <location>
        <begin position="519"/>
        <end position="614"/>
    </location>
</feature>
<feature type="compositionally biased region" description="Basic and acidic residues" evidence="12">
    <location>
        <begin position="96"/>
        <end position="112"/>
    </location>
</feature>
<comment type="similarity">
    <text evidence="2">Belongs to the glycosyl hydrolase 38 family.</text>
</comment>
<evidence type="ECO:0000256" key="7">
    <source>
        <dbReference type="ARBA" id="ARBA00023295"/>
    </source>
</evidence>
<protein>
    <recommendedName>
        <fullName evidence="9">mannosyl-oligosaccharide 1,3-1,6-alpha-mannosidase</fullName>
        <ecNumber evidence="9">3.2.1.114</ecNumber>
    </recommendedName>
    <alternativeName>
        <fullName evidence="10">Mannosyl-oligosaccharide 1,3-1,6-alpha-mannosidase</fullName>
    </alternativeName>
</protein>
<dbReference type="EMBL" id="OB661173">
    <property type="protein sequence ID" value="CAD7227529.1"/>
    <property type="molecule type" value="Genomic_DNA"/>
</dbReference>
<feature type="region of interest" description="Disordered" evidence="12">
    <location>
        <begin position="69"/>
        <end position="122"/>
    </location>
</feature>
<name>A0A7R8W9L9_9CRUS</name>